<dbReference type="GO" id="GO:0000324">
    <property type="term" value="C:fungal-type vacuole"/>
    <property type="evidence" value="ECO:0007669"/>
    <property type="project" value="TreeGrafter"/>
</dbReference>
<dbReference type="Gene3D" id="1.20.1280.290">
    <property type="match status" value="2"/>
</dbReference>
<feature type="transmembrane region" description="Helical" evidence="8">
    <location>
        <begin position="221"/>
        <end position="240"/>
    </location>
</feature>
<evidence type="ECO:0000256" key="4">
    <source>
        <dbReference type="ARBA" id="ARBA00022737"/>
    </source>
</evidence>
<keyword evidence="4" id="KW-0677">Repeat</keyword>
<name>A0A4P9Y8B0_9FUNG</name>
<dbReference type="GO" id="GO:0015184">
    <property type="term" value="F:L-cystine transmembrane transporter activity"/>
    <property type="evidence" value="ECO:0007669"/>
    <property type="project" value="TreeGrafter"/>
</dbReference>
<protein>
    <submittedName>
        <fullName evidence="9">PQ loop repeat-domain-containing protein</fullName>
    </submittedName>
</protein>
<keyword evidence="5 8" id="KW-1133">Transmembrane helix</keyword>
<dbReference type="PANTHER" id="PTHR13131:SF5">
    <property type="entry name" value="CYSTINOSIN"/>
    <property type="match status" value="1"/>
</dbReference>
<comment type="subcellular location">
    <subcellularLocation>
        <location evidence="1">Endomembrane system</location>
        <topology evidence="1">Multi-pass membrane protein</topology>
    </subcellularLocation>
</comment>
<sequence length="284" mass="31718">MSFAVVFSAVLGWIYFAAWSISFYPQVWLNYRRKSVKGLSLDFLYLNILGFSCYTIYNVNLFANPSIRAQYQLKHDGHLPQVQPNDVVFGAHALVITMVTIGQTFWYRSRSGPMNFPWTALILSIIAIIITVIFCALGATGHMTWLDVLYEVSMVKVVVSFVKYCPQLYMNFRRKSTQGWSIGNILLDFTGGLLSLAQSIFDAGMADDWGGLTGNPSKLALSILSLVFDTAFIIQHYGLYRNQLLPLLPASEVQGEEGNTDPPPELARVSFPGTGDVEWSISVE</sequence>
<dbReference type="Proteomes" id="UP000267251">
    <property type="component" value="Unassembled WGS sequence"/>
</dbReference>
<evidence type="ECO:0000256" key="5">
    <source>
        <dbReference type="ARBA" id="ARBA00022989"/>
    </source>
</evidence>
<feature type="region of interest" description="Disordered" evidence="7">
    <location>
        <begin position="253"/>
        <end position="272"/>
    </location>
</feature>
<dbReference type="PANTHER" id="PTHR13131">
    <property type="entry name" value="CYSTINOSIN"/>
    <property type="match status" value="1"/>
</dbReference>
<dbReference type="EMBL" id="KZ987735">
    <property type="protein sequence ID" value="RKP15396.1"/>
    <property type="molecule type" value="Genomic_DNA"/>
</dbReference>
<accession>A0A4P9Y8B0</accession>
<feature type="transmembrane region" description="Helical" evidence="8">
    <location>
        <begin position="87"/>
        <end position="106"/>
    </location>
</feature>
<keyword evidence="3 8" id="KW-0812">Transmembrane</keyword>
<keyword evidence="6 8" id="KW-0472">Membrane</keyword>
<evidence type="ECO:0000256" key="7">
    <source>
        <dbReference type="SAM" id="MobiDB-lite"/>
    </source>
</evidence>
<evidence type="ECO:0000256" key="2">
    <source>
        <dbReference type="ARBA" id="ARBA00022448"/>
    </source>
</evidence>
<reference evidence="10" key="1">
    <citation type="journal article" date="2018" name="Nat. Microbiol.">
        <title>Leveraging single-cell genomics to expand the fungal tree of life.</title>
        <authorList>
            <person name="Ahrendt S.R."/>
            <person name="Quandt C.A."/>
            <person name="Ciobanu D."/>
            <person name="Clum A."/>
            <person name="Salamov A."/>
            <person name="Andreopoulos B."/>
            <person name="Cheng J.F."/>
            <person name="Woyke T."/>
            <person name="Pelin A."/>
            <person name="Henrissat B."/>
            <person name="Reynolds N.K."/>
            <person name="Benny G.L."/>
            <person name="Smith M.E."/>
            <person name="James T.Y."/>
            <person name="Grigoriev I.V."/>
        </authorList>
    </citation>
    <scope>NUCLEOTIDE SEQUENCE [LARGE SCALE GENOMIC DNA]</scope>
</reference>
<dbReference type="NCBIfam" id="TIGR00951">
    <property type="entry name" value="2A43"/>
    <property type="match status" value="1"/>
</dbReference>
<feature type="transmembrane region" description="Helical" evidence="8">
    <location>
        <begin position="182"/>
        <end position="201"/>
    </location>
</feature>
<evidence type="ECO:0000313" key="10">
    <source>
        <dbReference type="Proteomes" id="UP000267251"/>
    </source>
</evidence>
<keyword evidence="10" id="KW-1185">Reference proteome</keyword>
<dbReference type="Pfam" id="PF04193">
    <property type="entry name" value="PQ-loop"/>
    <property type="match status" value="2"/>
</dbReference>
<feature type="transmembrane region" description="Helical" evidence="8">
    <location>
        <begin position="6"/>
        <end position="31"/>
    </location>
</feature>
<dbReference type="AlphaFoldDB" id="A0A4P9Y8B0"/>
<feature type="transmembrane region" description="Helical" evidence="8">
    <location>
        <begin position="118"/>
        <end position="139"/>
    </location>
</feature>
<dbReference type="OrthoDB" id="75720at2759"/>
<dbReference type="GO" id="GO:0005774">
    <property type="term" value="C:vacuolar membrane"/>
    <property type="evidence" value="ECO:0007669"/>
    <property type="project" value="TreeGrafter"/>
</dbReference>
<proteinExistence type="predicted"/>
<evidence type="ECO:0000256" key="1">
    <source>
        <dbReference type="ARBA" id="ARBA00004127"/>
    </source>
</evidence>
<dbReference type="InterPro" id="IPR006603">
    <property type="entry name" value="PQ-loop_rpt"/>
</dbReference>
<evidence type="ECO:0000256" key="8">
    <source>
        <dbReference type="SAM" id="Phobius"/>
    </source>
</evidence>
<dbReference type="GO" id="GO:0012505">
    <property type="term" value="C:endomembrane system"/>
    <property type="evidence" value="ECO:0007669"/>
    <property type="project" value="UniProtKB-SubCell"/>
</dbReference>
<evidence type="ECO:0000256" key="3">
    <source>
        <dbReference type="ARBA" id="ARBA00022692"/>
    </source>
</evidence>
<evidence type="ECO:0000256" key="6">
    <source>
        <dbReference type="ARBA" id="ARBA00023136"/>
    </source>
</evidence>
<gene>
    <name evidence="9" type="ORF">BJ684DRAFT_22278</name>
</gene>
<organism evidence="9 10">
    <name type="scientific">Piptocephalis cylindrospora</name>
    <dbReference type="NCBI Taxonomy" id="1907219"/>
    <lineage>
        <taxon>Eukaryota</taxon>
        <taxon>Fungi</taxon>
        <taxon>Fungi incertae sedis</taxon>
        <taxon>Zoopagomycota</taxon>
        <taxon>Zoopagomycotina</taxon>
        <taxon>Zoopagomycetes</taxon>
        <taxon>Zoopagales</taxon>
        <taxon>Piptocephalidaceae</taxon>
        <taxon>Piptocephalis</taxon>
    </lineage>
</organism>
<dbReference type="InterPro" id="IPR005282">
    <property type="entry name" value="LC_transporter"/>
</dbReference>
<feature type="transmembrane region" description="Helical" evidence="8">
    <location>
        <begin position="43"/>
        <end position="67"/>
    </location>
</feature>
<evidence type="ECO:0000313" key="9">
    <source>
        <dbReference type="EMBL" id="RKP15396.1"/>
    </source>
</evidence>
<keyword evidence="2" id="KW-0813">Transport</keyword>
<dbReference type="SMART" id="SM00679">
    <property type="entry name" value="CTNS"/>
    <property type="match status" value="2"/>
</dbReference>